<reference evidence="1" key="1">
    <citation type="journal article" date="2019" name="bioRxiv">
        <title>The Genome of the Zebra Mussel, Dreissena polymorpha: A Resource for Invasive Species Research.</title>
        <authorList>
            <person name="McCartney M.A."/>
            <person name="Auch B."/>
            <person name="Kono T."/>
            <person name="Mallez S."/>
            <person name="Zhang Y."/>
            <person name="Obille A."/>
            <person name="Becker A."/>
            <person name="Abrahante J.E."/>
            <person name="Garbe J."/>
            <person name="Badalamenti J.P."/>
            <person name="Herman A."/>
            <person name="Mangelson H."/>
            <person name="Liachko I."/>
            <person name="Sullivan S."/>
            <person name="Sone E.D."/>
            <person name="Koren S."/>
            <person name="Silverstein K.A.T."/>
            <person name="Beckman K.B."/>
            <person name="Gohl D.M."/>
        </authorList>
    </citation>
    <scope>NUCLEOTIDE SEQUENCE</scope>
    <source>
        <strain evidence="1">Duluth1</strain>
        <tissue evidence="1">Whole animal</tissue>
    </source>
</reference>
<accession>A0A9D4FT41</accession>
<evidence type="ECO:0000313" key="2">
    <source>
        <dbReference type="Proteomes" id="UP000828390"/>
    </source>
</evidence>
<organism evidence="1 2">
    <name type="scientific">Dreissena polymorpha</name>
    <name type="common">Zebra mussel</name>
    <name type="synonym">Mytilus polymorpha</name>
    <dbReference type="NCBI Taxonomy" id="45954"/>
    <lineage>
        <taxon>Eukaryota</taxon>
        <taxon>Metazoa</taxon>
        <taxon>Spiralia</taxon>
        <taxon>Lophotrochozoa</taxon>
        <taxon>Mollusca</taxon>
        <taxon>Bivalvia</taxon>
        <taxon>Autobranchia</taxon>
        <taxon>Heteroconchia</taxon>
        <taxon>Euheterodonta</taxon>
        <taxon>Imparidentia</taxon>
        <taxon>Neoheterodontei</taxon>
        <taxon>Myida</taxon>
        <taxon>Dreissenoidea</taxon>
        <taxon>Dreissenidae</taxon>
        <taxon>Dreissena</taxon>
    </lineage>
</organism>
<reference evidence="1" key="2">
    <citation type="submission" date="2020-11" db="EMBL/GenBank/DDBJ databases">
        <authorList>
            <person name="McCartney M.A."/>
            <person name="Auch B."/>
            <person name="Kono T."/>
            <person name="Mallez S."/>
            <person name="Becker A."/>
            <person name="Gohl D.M."/>
            <person name="Silverstein K.A.T."/>
            <person name="Koren S."/>
            <person name="Bechman K.B."/>
            <person name="Herman A."/>
            <person name="Abrahante J.E."/>
            <person name="Garbe J."/>
        </authorList>
    </citation>
    <scope>NUCLEOTIDE SEQUENCE</scope>
    <source>
        <strain evidence="1">Duluth1</strain>
        <tissue evidence="1">Whole animal</tissue>
    </source>
</reference>
<sequence>MLTCWDPPCPVGPGTRGQLDLLHNGQVVSKGTQTGLELLMVQLARLVLVKMPATTNTQSVNVQNTTM</sequence>
<dbReference type="AlphaFoldDB" id="A0A9D4FT41"/>
<proteinExistence type="predicted"/>
<dbReference type="EMBL" id="JAIWYP010000007">
    <property type="protein sequence ID" value="KAH3802065.1"/>
    <property type="molecule type" value="Genomic_DNA"/>
</dbReference>
<dbReference type="Proteomes" id="UP000828390">
    <property type="component" value="Unassembled WGS sequence"/>
</dbReference>
<evidence type="ECO:0000313" key="1">
    <source>
        <dbReference type="EMBL" id="KAH3802065.1"/>
    </source>
</evidence>
<name>A0A9D4FT41_DREPO</name>
<protein>
    <submittedName>
        <fullName evidence="1">Uncharacterized protein</fullName>
    </submittedName>
</protein>
<comment type="caution">
    <text evidence="1">The sequence shown here is derived from an EMBL/GenBank/DDBJ whole genome shotgun (WGS) entry which is preliminary data.</text>
</comment>
<keyword evidence="2" id="KW-1185">Reference proteome</keyword>
<gene>
    <name evidence="1" type="ORF">DPMN_155733</name>
</gene>